<organism evidence="1 2">
    <name type="scientific">Candidatus Scalindua rubra</name>
    <dbReference type="NCBI Taxonomy" id="1872076"/>
    <lineage>
        <taxon>Bacteria</taxon>
        <taxon>Pseudomonadati</taxon>
        <taxon>Planctomycetota</taxon>
        <taxon>Candidatus Brocadiia</taxon>
        <taxon>Candidatus Brocadiales</taxon>
        <taxon>Candidatus Scalinduaceae</taxon>
        <taxon>Candidatus Scalindua</taxon>
    </lineage>
</organism>
<protein>
    <submittedName>
        <fullName evidence="1">Uncharacterized protein</fullName>
    </submittedName>
</protein>
<gene>
    <name evidence="1" type="ORF">SCARUB_02099</name>
</gene>
<comment type="caution">
    <text evidence="1">The sequence shown here is derived from an EMBL/GenBank/DDBJ whole genome shotgun (WGS) entry which is preliminary data.</text>
</comment>
<reference evidence="1 2" key="1">
    <citation type="submission" date="2016-07" db="EMBL/GenBank/DDBJ databases">
        <title>Draft genome of Scalindua rubra, obtained from a brine-seawater interface in the Red Sea, sheds light on salt adaptation in anammox bacteria.</title>
        <authorList>
            <person name="Speth D.R."/>
            <person name="Lagkouvardos I."/>
            <person name="Wang Y."/>
            <person name="Qian P.-Y."/>
            <person name="Dutilh B.E."/>
            <person name="Jetten M.S."/>
        </authorList>
    </citation>
    <scope>NUCLEOTIDE SEQUENCE [LARGE SCALE GENOMIC DNA]</scope>
    <source>
        <strain evidence="1">BSI-1</strain>
    </source>
</reference>
<name>A0A1E3XB05_9BACT</name>
<accession>A0A1E3XB05</accession>
<dbReference type="EMBL" id="MAYW01000049">
    <property type="protein sequence ID" value="ODS32779.1"/>
    <property type="molecule type" value="Genomic_DNA"/>
</dbReference>
<sequence>MNFIKDTHEFNEREKVMNKGLKLEDEVRGLKDLIISELLPKIGDILERKPILLYSLHSHILKLKEPLAIYLEYDKDQTIAFCYDLDIFGYGETEGEALEDLRKSINDLYYELKENRKVLGLLAKKVWDYLSMIIEEV</sequence>
<dbReference type="AlphaFoldDB" id="A0A1E3XB05"/>
<evidence type="ECO:0000313" key="2">
    <source>
        <dbReference type="Proteomes" id="UP000094056"/>
    </source>
</evidence>
<proteinExistence type="predicted"/>
<evidence type="ECO:0000313" key="1">
    <source>
        <dbReference type="EMBL" id="ODS32779.1"/>
    </source>
</evidence>
<dbReference type="Proteomes" id="UP000094056">
    <property type="component" value="Unassembled WGS sequence"/>
</dbReference>